<dbReference type="Proteomes" id="UP000692954">
    <property type="component" value="Unassembled WGS sequence"/>
</dbReference>
<sequence length="614" mass="74128">MGNCWHRCYAEENNQIQEQTNLRIPLINQEVIADTNQNIHENQKTEKQFENLTDFSLLKIQERIYVYHKKFSIKTFHEDLEQVFSQFFNSNDQSLISNNNQLKFLFDTPMYRMFSDSITEFASTQIQIQMAMAMALKKYQSKWKYQSKQKQFLKLNSIEEIIGKAICLNIIFNMIPLFIDQSQVSEQIQNTNFLKLFRSIQIVYLVCDSIKSILDQQLKADSYKQNIMLYNLFYQNYSKLILNLNKDNECFYNDLHNTLNLSKQNNFSLLGYYLRFWCQIVLTKDDQQKNNIRAILIDSFRNINKQEMKFEVYAYILGAIDLCSNEYTANWIGHQKNFQIENRLIDMNYNELNKILFKDLTSYTDFIHQNLSSCRSYYPSWIYQIKYQLYSLDLKIKKLMSEIKKIYFKEDSFYQKDKITQRSYSDLPTGQGLFNENQKNDGQEFQLKTMAMLLFIDDEVQPKDVQFDSQKPYITVQQQKQYQNYQKEKYYSQIGKVESQINLEQAKIIDQKYFQHLKIIIIEYKKVLNLISRRNSILESRFRNINWKNQDEEKIKNYNYFKIFNLQEEEEELNINLMNLKIKIDYKKTNEEEYQFNKQFLLKSIENMNILKLF</sequence>
<organism evidence="1 2">
    <name type="scientific">Paramecium sonneborni</name>
    <dbReference type="NCBI Taxonomy" id="65129"/>
    <lineage>
        <taxon>Eukaryota</taxon>
        <taxon>Sar</taxon>
        <taxon>Alveolata</taxon>
        <taxon>Ciliophora</taxon>
        <taxon>Intramacronucleata</taxon>
        <taxon>Oligohymenophorea</taxon>
        <taxon>Peniculida</taxon>
        <taxon>Parameciidae</taxon>
        <taxon>Paramecium</taxon>
    </lineage>
</organism>
<name>A0A8S1LC01_9CILI</name>
<keyword evidence="2" id="KW-1185">Reference proteome</keyword>
<evidence type="ECO:0000313" key="1">
    <source>
        <dbReference type="EMBL" id="CAD8062166.1"/>
    </source>
</evidence>
<dbReference type="EMBL" id="CAJJDN010000016">
    <property type="protein sequence ID" value="CAD8062166.1"/>
    <property type="molecule type" value="Genomic_DNA"/>
</dbReference>
<dbReference type="AlphaFoldDB" id="A0A8S1LC01"/>
<evidence type="ECO:0000313" key="2">
    <source>
        <dbReference type="Proteomes" id="UP000692954"/>
    </source>
</evidence>
<proteinExistence type="predicted"/>
<reference evidence="1" key="1">
    <citation type="submission" date="2021-01" db="EMBL/GenBank/DDBJ databases">
        <authorList>
            <consortium name="Genoscope - CEA"/>
            <person name="William W."/>
        </authorList>
    </citation>
    <scope>NUCLEOTIDE SEQUENCE</scope>
</reference>
<protein>
    <submittedName>
        <fullName evidence="1">Uncharacterized protein</fullName>
    </submittedName>
</protein>
<gene>
    <name evidence="1" type="ORF">PSON_ATCC_30995.1.T0160203</name>
</gene>
<dbReference type="OrthoDB" id="312235at2759"/>
<accession>A0A8S1LC01</accession>
<comment type="caution">
    <text evidence="1">The sequence shown here is derived from an EMBL/GenBank/DDBJ whole genome shotgun (WGS) entry which is preliminary data.</text>
</comment>